<feature type="region of interest" description="Disordered" evidence="2">
    <location>
        <begin position="506"/>
        <end position="608"/>
    </location>
</feature>
<feature type="compositionally biased region" description="Acidic residues" evidence="2">
    <location>
        <begin position="48"/>
        <end position="63"/>
    </location>
</feature>
<dbReference type="InterPro" id="IPR001005">
    <property type="entry name" value="SANT/Myb"/>
</dbReference>
<dbReference type="Gene3D" id="1.10.246.220">
    <property type="match status" value="1"/>
</dbReference>
<accession>S8A330</accession>
<dbReference type="CDD" id="cd11660">
    <property type="entry name" value="SANT_TRF"/>
    <property type="match status" value="1"/>
</dbReference>
<feature type="compositionally biased region" description="Basic and acidic residues" evidence="2">
    <location>
        <begin position="506"/>
        <end position="516"/>
    </location>
</feature>
<reference evidence="5" key="2">
    <citation type="submission" date="2013-04" db="EMBL/GenBank/DDBJ databases">
        <title>Genomic mechanisms accounting for the adaptation to parasitism in nematode-trapping fungi.</title>
        <authorList>
            <person name="Ahren D.G."/>
        </authorList>
    </citation>
    <scope>NUCLEOTIDE SEQUENCE [LARGE SCALE GENOMIC DNA]</scope>
    <source>
        <strain evidence="5">CBS 200.50</strain>
    </source>
</reference>
<feature type="region of interest" description="Disordered" evidence="2">
    <location>
        <begin position="634"/>
        <end position="663"/>
    </location>
</feature>
<feature type="region of interest" description="Disordered" evidence="2">
    <location>
        <begin position="1"/>
        <end position="82"/>
    </location>
</feature>
<dbReference type="Proteomes" id="UP000015100">
    <property type="component" value="Unassembled WGS sequence"/>
</dbReference>
<name>S8A330_DACHA</name>
<reference evidence="4 5" key="1">
    <citation type="journal article" date="2013" name="PLoS Genet.">
        <title>Genomic mechanisms accounting for the adaptation to parasitism in nematode-trapping fungi.</title>
        <authorList>
            <person name="Meerupati T."/>
            <person name="Andersson K.M."/>
            <person name="Friman E."/>
            <person name="Kumar D."/>
            <person name="Tunlid A."/>
            <person name="Ahren D."/>
        </authorList>
    </citation>
    <scope>NUCLEOTIDE SEQUENCE [LARGE SCALE GENOMIC DNA]</scope>
    <source>
        <strain evidence="4 5">CBS 200.50</strain>
    </source>
</reference>
<comment type="caution">
    <text evidence="4">The sequence shown here is derived from an EMBL/GenBank/DDBJ whole genome shotgun (WGS) entry which is preliminary data.</text>
</comment>
<feature type="compositionally biased region" description="Polar residues" evidence="2">
    <location>
        <begin position="449"/>
        <end position="468"/>
    </location>
</feature>
<evidence type="ECO:0000313" key="4">
    <source>
        <dbReference type="EMBL" id="EPS37385.1"/>
    </source>
</evidence>
<evidence type="ECO:0000313" key="5">
    <source>
        <dbReference type="Proteomes" id="UP000015100"/>
    </source>
</evidence>
<sequence>MAKKARATSPDLATGSPVAHQRTTIYEARTTRSRSRQKQPSPKSWPQEGDEGEPINPEEEEITEQDKEAEYEASEQSGEDEDVDLDYDETDHETSSSVQQEELLDIDAILENLEELNLEADRVINHYTKKFVSKGDPNLPRELQEVMKLYVKKPRRCIDARSIAGELGIPAHAFEPIFRKANLAALSYMICKEPSQISQPYYSHGGWLNEMLEFDAFSSLDEQESLVFVTGWRTQTYIMGLRKVPDGVDKRTWPDNCLFGLFCDTDTSSQLSSDTSLSFEKKLERVFLKGFTAEHPVLTGDRASQMREYLIDLRSFTTEKGNGGLSVDIESLTAAHPYEDFQTGLFTEWLKKAHLNANGLEPSIPKLLAAVEVSMGDQKILKDKIFDLIADRHDYDRPAGVSAGDPGRRRRTVGAPPDLSHKSIQSSEALHPGIAALRAARQQREIGATGSSGLRPPTSSAQVASTQTRTRDDIVSYPELQIHSPAPTSGWNINMSLKLAEQIGEKENTKPAEPRRFNQSQDSRTKVNWDEFGDDSTTPTSGQRPPSHNPTSVTLQRQNEEQLALPDDDEETEPQPVQSPGKRKSRTEEVIPSDDSDAFARDERMGRKRLRHAEPTIRAKGHKFERHTKATVPRVPSPEVEYSERTDRTTARPHSIVSSQREKRAERREWPVEDIEKLIEAIATIGPKWAKIRDTYFDKAWSNVDLKDKARNLKFNFLKSEEPLPPNFELFGIDKGMITRLANAGIGYKEGDTEGTRI</sequence>
<gene>
    <name evidence="4" type="ORF">H072_8910</name>
</gene>
<dbReference type="SMART" id="SM00717">
    <property type="entry name" value="SANT"/>
    <property type="match status" value="1"/>
</dbReference>
<keyword evidence="5" id="KW-1185">Reference proteome</keyword>
<feature type="compositionally biased region" description="Acidic residues" evidence="2">
    <location>
        <begin position="71"/>
        <end position="82"/>
    </location>
</feature>
<proteinExistence type="predicted"/>
<organism evidence="4 5">
    <name type="scientific">Dactylellina haptotyla (strain CBS 200.50)</name>
    <name type="common">Nematode-trapping fungus</name>
    <name type="synonym">Monacrosporium haptotylum</name>
    <dbReference type="NCBI Taxonomy" id="1284197"/>
    <lineage>
        <taxon>Eukaryota</taxon>
        <taxon>Fungi</taxon>
        <taxon>Dikarya</taxon>
        <taxon>Ascomycota</taxon>
        <taxon>Pezizomycotina</taxon>
        <taxon>Orbiliomycetes</taxon>
        <taxon>Orbiliales</taxon>
        <taxon>Orbiliaceae</taxon>
        <taxon>Dactylellina</taxon>
    </lineage>
</organism>
<dbReference type="STRING" id="1284197.S8A330"/>
<feature type="compositionally biased region" description="Polar residues" evidence="2">
    <location>
        <begin position="535"/>
        <end position="557"/>
    </location>
</feature>
<evidence type="ECO:0000256" key="1">
    <source>
        <dbReference type="SAM" id="Coils"/>
    </source>
</evidence>
<dbReference type="eggNOG" id="ENOG502SFIP">
    <property type="taxonomic scope" value="Eukaryota"/>
</dbReference>
<dbReference type="OrthoDB" id="3366990at2759"/>
<feature type="region of interest" description="Disordered" evidence="2">
    <location>
        <begin position="448"/>
        <end position="472"/>
    </location>
</feature>
<feature type="region of interest" description="Disordered" evidence="2">
    <location>
        <begin position="396"/>
        <end position="423"/>
    </location>
</feature>
<keyword evidence="1" id="KW-0175">Coiled coil</keyword>
<evidence type="ECO:0000256" key="2">
    <source>
        <dbReference type="SAM" id="MobiDB-lite"/>
    </source>
</evidence>
<dbReference type="EMBL" id="AQGS01000640">
    <property type="protein sequence ID" value="EPS37385.1"/>
    <property type="molecule type" value="Genomic_DNA"/>
</dbReference>
<dbReference type="HOGENOM" id="CLU_367607_0_0_1"/>
<feature type="coiled-coil region" evidence="1">
    <location>
        <begin position="99"/>
        <end position="130"/>
    </location>
</feature>
<protein>
    <recommendedName>
        <fullName evidence="3">Myb-like domain-containing protein</fullName>
    </recommendedName>
</protein>
<dbReference type="AlphaFoldDB" id="S8A330"/>
<evidence type="ECO:0000259" key="3">
    <source>
        <dbReference type="SMART" id="SM00717"/>
    </source>
</evidence>
<feature type="domain" description="Myb-like" evidence="3">
    <location>
        <begin position="666"/>
        <end position="716"/>
    </location>
</feature>